<proteinExistence type="predicted"/>
<protein>
    <submittedName>
        <fullName evidence="1">Uncharacterized protein</fullName>
    </submittedName>
</protein>
<dbReference type="Proteomes" id="UP001162992">
    <property type="component" value="Chromosome 8"/>
</dbReference>
<accession>A0ACC2CWW8</accession>
<dbReference type="EMBL" id="CM055099">
    <property type="protein sequence ID" value="KAJ7546398.1"/>
    <property type="molecule type" value="Genomic_DNA"/>
</dbReference>
<gene>
    <name evidence="1" type="ORF">O6H91_08G038500</name>
</gene>
<name>A0ACC2CWW8_DIPCM</name>
<organism evidence="1 2">
    <name type="scientific">Diphasiastrum complanatum</name>
    <name type="common">Issler's clubmoss</name>
    <name type="synonym">Lycopodium complanatum</name>
    <dbReference type="NCBI Taxonomy" id="34168"/>
    <lineage>
        <taxon>Eukaryota</taxon>
        <taxon>Viridiplantae</taxon>
        <taxon>Streptophyta</taxon>
        <taxon>Embryophyta</taxon>
        <taxon>Tracheophyta</taxon>
        <taxon>Lycopodiopsida</taxon>
        <taxon>Lycopodiales</taxon>
        <taxon>Lycopodiaceae</taxon>
        <taxon>Lycopodioideae</taxon>
        <taxon>Diphasiastrum</taxon>
    </lineage>
</organism>
<sequence length="142" mass="16916">MVDHTSQTSYFYRFYEELLGLKGTWSDDVGFASIWAWYKLRKFLRVVNHMIVIYLEKASFMIWYSLGLVSHKPSFTDMGNVRTCESLLELALLLNKISINEEKLLDLTHILLILEEPWQHRIDINFVAKFLELNKHMEWCEP</sequence>
<keyword evidence="2" id="KW-1185">Reference proteome</keyword>
<evidence type="ECO:0000313" key="2">
    <source>
        <dbReference type="Proteomes" id="UP001162992"/>
    </source>
</evidence>
<evidence type="ECO:0000313" key="1">
    <source>
        <dbReference type="EMBL" id="KAJ7546398.1"/>
    </source>
</evidence>
<comment type="caution">
    <text evidence="1">The sequence shown here is derived from an EMBL/GenBank/DDBJ whole genome shotgun (WGS) entry which is preliminary data.</text>
</comment>
<reference evidence="2" key="1">
    <citation type="journal article" date="2024" name="Proc. Natl. Acad. Sci. U.S.A.">
        <title>Extraordinary preservation of gene collinearity over three hundred million years revealed in homosporous lycophytes.</title>
        <authorList>
            <person name="Li C."/>
            <person name="Wickell D."/>
            <person name="Kuo L.Y."/>
            <person name="Chen X."/>
            <person name="Nie B."/>
            <person name="Liao X."/>
            <person name="Peng D."/>
            <person name="Ji J."/>
            <person name="Jenkins J."/>
            <person name="Williams M."/>
            <person name="Shu S."/>
            <person name="Plott C."/>
            <person name="Barry K."/>
            <person name="Rajasekar S."/>
            <person name="Grimwood J."/>
            <person name="Han X."/>
            <person name="Sun S."/>
            <person name="Hou Z."/>
            <person name="He W."/>
            <person name="Dai G."/>
            <person name="Sun C."/>
            <person name="Schmutz J."/>
            <person name="Leebens-Mack J.H."/>
            <person name="Li F.W."/>
            <person name="Wang L."/>
        </authorList>
    </citation>
    <scope>NUCLEOTIDE SEQUENCE [LARGE SCALE GENOMIC DNA]</scope>
    <source>
        <strain evidence="2">cv. PW_Plant_1</strain>
    </source>
</reference>